<dbReference type="AlphaFoldDB" id="A0A7C4X825"/>
<name>A0A7C4X825_UNCW3</name>
<dbReference type="Gene3D" id="2.120.10.30">
    <property type="entry name" value="TolB, C-terminal domain"/>
    <property type="match status" value="1"/>
</dbReference>
<evidence type="ECO:0000313" key="1">
    <source>
        <dbReference type="EMBL" id="HGV96972.1"/>
    </source>
</evidence>
<sequence length="200" mass="22985">MFPLIINLFLLNIFIKSNNGEFRGEVIYTCGLELIASSFTLYNNRGEKIYSLSEPKGNTFFISDFGVVFATDEQGIYFYDKGGKTKELKRLNYPNGFNFSPDNSLFFASDRDGIYVFSMSGDLIYRLNPGRLFLSTETGERIFVVSNDTLLFYKNGKLASVKVLPTPYIREINFTEDREGVIIRMREGVDTLFIQKELQR</sequence>
<evidence type="ECO:0008006" key="2">
    <source>
        <dbReference type="Google" id="ProtNLM"/>
    </source>
</evidence>
<accession>A0A7C4X825</accession>
<proteinExistence type="predicted"/>
<organism evidence="1">
    <name type="scientific">candidate division WOR-3 bacterium</name>
    <dbReference type="NCBI Taxonomy" id="2052148"/>
    <lineage>
        <taxon>Bacteria</taxon>
        <taxon>Bacteria division WOR-3</taxon>
    </lineage>
</organism>
<dbReference type="InterPro" id="IPR011042">
    <property type="entry name" value="6-blade_b-propeller_TolB-like"/>
</dbReference>
<dbReference type="SUPFAM" id="SSF63829">
    <property type="entry name" value="Calcium-dependent phosphotriesterase"/>
    <property type="match status" value="1"/>
</dbReference>
<gene>
    <name evidence="1" type="ORF">ENV60_01580</name>
</gene>
<comment type="caution">
    <text evidence="1">The sequence shown here is derived from an EMBL/GenBank/DDBJ whole genome shotgun (WGS) entry which is preliminary data.</text>
</comment>
<dbReference type="EMBL" id="DTGZ01000028">
    <property type="protein sequence ID" value="HGV96972.1"/>
    <property type="molecule type" value="Genomic_DNA"/>
</dbReference>
<reference evidence="1" key="1">
    <citation type="journal article" date="2020" name="mSystems">
        <title>Genome- and Community-Level Interaction Insights into Carbon Utilization and Element Cycling Functions of Hydrothermarchaeota in Hydrothermal Sediment.</title>
        <authorList>
            <person name="Zhou Z."/>
            <person name="Liu Y."/>
            <person name="Xu W."/>
            <person name="Pan J."/>
            <person name="Luo Z.H."/>
            <person name="Li M."/>
        </authorList>
    </citation>
    <scope>NUCLEOTIDE SEQUENCE [LARGE SCALE GENOMIC DNA]</scope>
    <source>
        <strain evidence="1">SpSt-774</strain>
    </source>
</reference>
<protein>
    <recommendedName>
        <fullName evidence="2">WD40 repeat domain-containing protein</fullName>
    </recommendedName>
</protein>